<comment type="caution">
    <text evidence="1">The sequence shown here is derived from an EMBL/GenBank/DDBJ whole genome shotgun (WGS) entry which is preliminary data.</text>
</comment>
<proteinExistence type="predicted"/>
<dbReference type="Proteomes" id="UP000775213">
    <property type="component" value="Unassembled WGS sequence"/>
</dbReference>
<organism evidence="1 2">
    <name type="scientific">Dendrobium chrysotoxum</name>
    <name type="common">Orchid</name>
    <dbReference type="NCBI Taxonomy" id="161865"/>
    <lineage>
        <taxon>Eukaryota</taxon>
        <taxon>Viridiplantae</taxon>
        <taxon>Streptophyta</taxon>
        <taxon>Embryophyta</taxon>
        <taxon>Tracheophyta</taxon>
        <taxon>Spermatophyta</taxon>
        <taxon>Magnoliopsida</taxon>
        <taxon>Liliopsida</taxon>
        <taxon>Asparagales</taxon>
        <taxon>Orchidaceae</taxon>
        <taxon>Epidendroideae</taxon>
        <taxon>Malaxideae</taxon>
        <taxon>Dendrobiinae</taxon>
        <taxon>Dendrobium</taxon>
    </lineage>
</organism>
<keyword evidence="2" id="KW-1185">Reference proteome</keyword>
<protein>
    <submittedName>
        <fullName evidence="1">Uncharacterized protein</fullName>
    </submittedName>
</protein>
<dbReference type="EMBL" id="JAGFBR010000003">
    <property type="protein sequence ID" value="KAH0468852.1"/>
    <property type="molecule type" value="Genomic_DNA"/>
</dbReference>
<reference evidence="1 2" key="1">
    <citation type="journal article" date="2021" name="Hortic Res">
        <title>Chromosome-scale assembly of the Dendrobium chrysotoxum genome enhances the understanding of orchid evolution.</title>
        <authorList>
            <person name="Zhang Y."/>
            <person name="Zhang G.Q."/>
            <person name="Zhang D."/>
            <person name="Liu X.D."/>
            <person name="Xu X.Y."/>
            <person name="Sun W.H."/>
            <person name="Yu X."/>
            <person name="Zhu X."/>
            <person name="Wang Z.W."/>
            <person name="Zhao X."/>
            <person name="Zhong W.Y."/>
            <person name="Chen H."/>
            <person name="Yin W.L."/>
            <person name="Huang T."/>
            <person name="Niu S.C."/>
            <person name="Liu Z.J."/>
        </authorList>
    </citation>
    <scope>NUCLEOTIDE SEQUENCE [LARGE SCALE GENOMIC DNA]</scope>
    <source>
        <strain evidence="1">Lindl</strain>
    </source>
</reference>
<gene>
    <name evidence="1" type="ORF">IEQ34_002084</name>
</gene>
<evidence type="ECO:0000313" key="1">
    <source>
        <dbReference type="EMBL" id="KAH0468852.1"/>
    </source>
</evidence>
<dbReference type="AlphaFoldDB" id="A0AAV7HIZ5"/>
<accession>A0AAV7HIZ5</accession>
<sequence>MEKSGRGLGRLRLDSRLRAEKASGLSAGGRVRWLREFLACVWKKQRKFESPLILTTRIERGR</sequence>
<evidence type="ECO:0000313" key="2">
    <source>
        <dbReference type="Proteomes" id="UP000775213"/>
    </source>
</evidence>
<name>A0AAV7HIZ5_DENCH</name>